<feature type="binding site" evidence="12">
    <location>
        <position position="178"/>
    </location>
    <ligand>
        <name>ATP</name>
        <dbReference type="ChEBI" id="CHEBI:30616"/>
    </ligand>
</feature>
<evidence type="ECO:0000256" key="3">
    <source>
        <dbReference type="ARBA" id="ARBA00005139"/>
    </source>
</evidence>
<feature type="binding site" evidence="12">
    <location>
        <position position="74"/>
    </location>
    <ligand>
        <name>substrate</name>
    </ligand>
</feature>
<dbReference type="InterPro" id="IPR001341">
    <property type="entry name" value="Asp_kinase"/>
</dbReference>
<dbReference type="RefSeq" id="WP_005980577.1">
    <property type="nucleotide sequence ID" value="NZ_CABKNW010000005.1"/>
</dbReference>
<evidence type="ECO:0000259" key="16">
    <source>
        <dbReference type="Pfam" id="PF22468"/>
    </source>
</evidence>
<feature type="domain" description="Aspartokinase ACT" evidence="16">
    <location>
        <begin position="341"/>
        <end position="399"/>
    </location>
</feature>
<keyword evidence="9 12" id="KW-0067">ATP-binding</keyword>
<keyword evidence="6 13" id="KW-0808">Transferase</keyword>
<dbReference type="CDD" id="cd04923">
    <property type="entry name" value="ACT_AK-LysC-DapG-like_2"/>
    <property type="match status" value="1"/>
</dbReference>
<dbReference type="GO" id="GO:0009090">
    <property type="term" value="P:homoserine biosynthetic process"/>
    <property type="evidence" value="ECO:0007669"/>
    <property type="project" value="TreeGrafter"/>
</dbReference>
<dbReference type="Pfam" id="PF00696">
    <property type="entry name" value="AA_kinase"/>
    <property type="match status" value="1"/>
</dbReference>
<dbReference type="NCBIfam" id="NF005155">
    <property type="entry name" value="PRK06635.1-4"/>
    <property type="match status" value="1"/>
</dbReference>
<evidence type="ECO:0000256" key="9">
    <source>
        <dbReference type="ARBA" id="ARBA00022840"/>
    </source>
</evidence>
<gene>
    <name evidence="17" type="primary">lysC</name>
    <name evidence="17" type="ORF">NCTC12112_02714</name>
</gene>
<dbReference type="EMBL" id="LS483487">
    <property type="protein sequence ID" value="SQJ12450.1"/>
    <property type="molecule type" value="Genomic_DNA"/>
</dbReference>
<dbReference type="GeneID" id="78453989"/>
<feature type="binding site" evidence="12">
    <location>
        <position position="47"/>
    </location>
    <ligand>
        <name>substrate</name>
    </ligand>
</feature>
<evidence type="ECO:0000256" key="10">
    <source>
        <dbReference type="ARBA" id="ARBA00023154"/>
    </source>
</evidence>
<dbReference type="Gene3D" id="3.40.1160.10">
    <property type="entry name" value="Acetylglutamate kinase-like"/>
    <property type="match status" value="1"/>
</dbReference>
<dbReference type="EC" id="2.7.2.4" evidence="13"/>
<dbReference type="PROSITE" id="PS00324">
    <property type="entry name" value="ASPARTOKINASE"/>
    <property type="match status" value="1"/>
</dbReference>
<dbReference type="NCBIfam" id="NF005154">
    <property type="entry name" value="PRK06635.1-2"/>
    <property type="match status" value="1"/>
</dbReference>
<feature type="domain" description="Aspartate/glutamate/uridylate kinase" evidence="15">
    <location>
        <begin position="1"/>
        <end position="227"/>
    </location>
</feature>
<feature type="binding site" evidence="12">
    <location>
        <begin position="172"/>
        <end position="173"/>
    </location>
    <ligand>
        <name>ATP</name>
        <dbReference type="ChEBI" id="CHEBI:30616"/>
    </ligand>
</feature>
<dbReference type="InterPro" id="IPR018042">
    <property type="entry name" value="Aspartate_kinase_CS"/>
</dbReference>
<evidence type="ECO:0000256" key="4">
    <source>
        <dbReference type="ARBA" id="ARBA00010122"/>
    </source>
</evidence>
<dbReference type="InterPro" id="IPR001048">
    <property type="entry name" value="Asp/Glu/Uridylate_kinase"/>
</dbReference>
<dbReference type="InterPro" id="IPR005260">
    <property type="entry name" value="Asp_kin_monofn"/>
</dbReference>
<keyword evidence="7 12" id="KW-0547">Nucleotide-binding</keyword>
<evidence type="ECO:0000256" key="11">
    <source>
        <dbReference type="ARBA" id="ARBA00047872"/>
    </source>
</evidence>
<dbReference type="KEGG" id="ful:C4N20_04155"/>
<dbReference type="Pfam" id="PF22468">
    <property type="entry name" value="ACT_9"/>
    <property type="match status" value="1"/>
</dbReference>
<comment type="pathway">
    <text evidence="1 14">Amino-acid biosynthesis; L-lysine biosynthesis via DAP pathway; (S)-tetrahydrodipicolinate from L-aspartate: step 1/4.</text>
</comment>
<sequence length="401" mass="43598">MRVVLKYGGSSVATIEKIKAISGYISKLKREKYDEIVVVASAMGKTTDALIKMANEISSNPDQRELDSLLSTGEQQTVTLLSIALNAEGEKAVSLTGSQANVKTMGIHTKSKIKSIDVERIENHLKDGKIVIVTGFQGVNDDGDITTLGRGGSDTSAVALAAALGCECRIYTDVEGIYSVDPRRYRDAKLLDKISYEEMMEMAHLGAGVMETRAVELGKKFNIPIFVGRSLSETGGTYIMEKNSALEEKLVTGLSIANEIIVTTISNIDYSAEKIAEIFSTINNCGLNINMITQNISRDRKTDISFSCTLGEKYLLDQVVEQIRNRYPEIEIEYQDNLGMISVVGIGMINNSGIAGRFFSALSSAGVEFYQVTTSEISISCSVDRNLINRAVESAAVEFGL</sequence>
<evidence type="ECO:0000313" key="17">
    <source>
        <dbReference type="EMBL" id="SQJ12450.1"/>
    </source>
</evidence>
<feature type="binding site" evidence="12">
    <location>
        <begin position="6"/>
        <end position="9"/>
    </location>
    <ligand>
        <name>ATP</name>
        <dbReference type="ChEBI" id="CHEBI:30616"/>
    </ligand>
</feature>
<comment type="catalytic activity">
    <reaction evidence="11 13">
        <text>L-aspartate + ATP = 4-phospho-L-aspartate + ADP</text>
        <dbReference type="Rhea" id="RHEA:23776"/>
        <dbReference type="ChEBI" id="CHEBI:29991"/>
        <dbReference type="ChEBI" id="CHEBI:30616"/>
        <dbReference type="ChEBI" id="CHEBI:57535"/>
        <dbReference type="ChEBI" id="CHEBI:456216"/>
        <dbReference type="EC" id="2.7.2.4"/>
    </reaction>
</comment>
<dbReference type="GO" id="GO:0005524">
    <property type="term" value="F:ATP binding"/>
    <property type="evidence" value="ECO:0007669"/>
    <property type="project" value="UniProtKB-KW"/>
</dbReference>
<dbReference type="PIRSF" id="PIRSF000726">
    <property type="entry name" value="Asp_kin"/>
    <property type="match status" value="1"/>
</dbReference>
<dbReference type="FunFam" id="3.40.1160.10:FF:000002">
    <property type="entry name" value="Aspartokinase"/>
    <property type="match status" value="1"/>
</dbReference>
<dbReference type="InterPro" id="IPR036393">
    <property type="entry name" value="AceGlu_kinase-like_sf"/>
</dbReference>
<dbReference type="SUPFAM" id="SSF55021">
    <property type="entry name" value="ACT-like"/>
    <property type="match status" value="2"/>
</dbReference>
<dbReference type="InterPro" id="IPR041740">
    <property type="entry name" value="AKii-LysC-BS"/>
</dbReference>
<dbReference type="GO" id="GO:0004072">
    <property type="term" value="F:aspartate kinase activity"/>
    <property type="evidence" value="ECO:0007669"/>
    <property type="project" value="UniProtKB-EC"/>
</dbReference>
<dbReference type="PANTHER" id="PTHR21499">
    <property type="entry name" value="ASPARTATE KINASE"/>
    <property type="match status" value="1"/>
</dbReference>
<keyword evidence="5 14" id="KW-0028">Amino-acid biosynthesis</keyword>
<accession>A0AAX2JDS2</accession>
<evidence type="ECO:0000256" key="12">
    <source>
        <dbReference type="PIRSR" id="PIRSR000726-1"/>
    </source>
</evidence>
<dbReference type="InterPro" id="IPR045865">
    <property type="entry name" value="ACT-like_dom_sf"/>
</dbReference>
<evidence type="ECO:0000256" key="5">
    <source>
        <dbReference type="ARBA" id="ARBA00022605"/>
    </source>
</evidence>
<dbReference type="Gene3D" id="3.30.2130.10">
    <property type="entry name" value="VC0802-like"/>
    <property type="match status" value="1"/>
</dbReference>
<dbReference type="AlphaFoldDB" id="A0AAX2JDS2"/>
<evidence type="ECO:0000256" key="13">
    <source>
        <dbReference type="RuleBase" id="RU003448"/>
    </source>
</evidence>
<evidence type="ECO:0000256" key="6">
    <source>
        <dbReference type="ARBA" id="ARBA00022679"/>
    </source>
</evidence>
<dbReference type="SUPFAM" id="SSF53633">
    <property type="entry name" value="Carbamate kinase-like"/>
    <property type="match status" value="1"/>
</dbReference>
<proteinExistence type="inferred from homology"/>
<evidence type="ECO:0000256" key="2">
    <source>
        <dbReference type="ARBA" id="ARBA00004986"/>
    </source>
</evidence>
<evidence type="ECO:0000256" key="8">
    <source>
        <dbReference type="ARBA" id="ARBA00022777"/>
    </source>
</evidence>
<dbReference type="InterPro" id="IPR054352">
    <property type="entry name" value="ACT_Aspartokinase"/>
</dbReference>
<evidence type="ECO:0000313" key="18">
    <source>
        <dbReference type="Proteomes" id="UP000249008"/>
    </source>
</evidence>
<evidence type="ECO:0000256" key="1">
    <source>
        <dbReference type="ARBA" id="ARBA00004766"/>
    </source>
</evidence>
<dbReference type="PANTHER" id="PTHR21499:SF68">
    <property type="entry name" value="ASPARTOKINASE 2"/>
    <property type="match status" value="1"/>
</dbReference>
<reference evidence="17 18" key="1">
    <citation type="submission" date="2018-06" db="EMBL/GenBank/DDBJ databases">
        <authorList>
            <consortium name="Pathogen Informatics"/>
            <person name="Doyle S."/>
        </authorList>
    </citation>
    <scope>NUCLEOTIDE SEQUENCE [LARGE SCALE GENOMIC DNA]</scope>
    <source>
        <strain evidence="17 18">NCTC12112</strain>
    </source>
</reference>
<name>A0AAX2JDS2_9FUSO</name>
<evidence type="ECO:0000256" key="14">
    <source>
        <dbReference type="RuleBase" id="RU004249"/>
    </source>
</evidence>
<dbReference type="NCBIfam" id="TIGR00657">
    <property type="entry name" value="asp_kinases"/>
    <property type="match status" value="1"/>
</dbReference>
<evidence type="ECO:0000256" key="7">
    <source>
        <dbReference type="ARBA" id="ARBA00022741"/>
    </source>
</evidence>
<comment type="similarity">
    <text evidence="4 13">Belongs to the aspartokinase family.</text>
</comment>
<dbReference type="GO" id="GO:0005829">
    <property type="term" value="C:cytosol"/>
    <property type="evidence" value="ECO:0007669"/>
    <property type="project" value="TreeGrafter"/>
</dbReference>
<keyword evidence="10" id="KW-0457">Lysine biosynthesis</keyword>
<feature type="binding site" evidence="12">
    <location>
        <position position="183"/>
    </location>
    <ligand>
        <name>ATP</name>
        <dbReference type="ChEBI" id="CHEBI:30616"/>
    </ligand>
</feature>
<dbReference type="Proteomes" id="UP000249008">
    <property type="component" value="Chromosome 1"/>
</dbReference>
<comment type="pathway">
    <text evidence="3 14">Amino-acid biosynthesis; L-threonine biosynthesis; L-threonine from L-aspartate: step 1/5.</text>
</comment>
<comment type="pathway">
    <text evidence="2 14">Amino-acid biosynthesis; L-methionine biosynthesis via de novo pathway; L-homoserine from L-aspartate: step 1/3.</text>
</comment>
<evidence type="ECO:0000259" key="15">
    <source>
        <dbReference type="Pfam" id="PF00696"/>
    </source>
</evidence>
<dbReference type="CDD" id="cd04261">
    <property type="entry name" value="AAK_AKii-LysC-BS"/>
    <property type="match status" value="1"/>
</dbReference>
<keyword evidence="8 13" id="KW-0418">Kinase</keyword>
<organism evidence="17 18">
    <name type="scientific">Fusobacterium ulcerans</name>
    <dbReference type="NCBI Taxonomy" id="861"/>
    <lineage>
        <taxon>Bacteria</taxon>
        <taxon>Fusobacteriati</taxon>
        <taxon>Fusobacteriota</taxon>
        <taxon>Fusobacteriia</taxon>
        <taxon>Fusobacteriales</taxon>
        <taxon>Fusobacteriaceae</taxon>
        <taxon>Fusobacterium</taxon>
    </lineage>
</organism>
<protein>
    <recommendedName>
        <fullName evidence="13">Aspartokinase</fullName>
        <ecNumber evidence="13">2.7.2.4</ecNumber>
    </recommendedName>
</protein>
<dbReference type="GO" id="GO:0009089">
    <property type="term" value="P:lysine biosynthetic process via diaminopimelate"/>
    <property type="evidence" value="ECO:0007669"/>
    <property type="project" value="InterPro"/>
</dbReference>